<dbReference type="NCBIfam" id="TIGR01033">
    <property type="entry name" value="YebC/PmpR family DNA-binding transcriptional regulator"/>
    <property type="match status" value="1"/>
</dbReference>
<dbReference type="Proteomes" id="UP000182264">
    <property type="component" value="Chromosome"/>
</dbReference>
<evidence type="ECO:0000259" key="7">
    <source>
        <dbReference type="Pfam" id="PF01709"/>
    </source>
</evidence>
<feature type="domain" description="TACO1/YebC-like N-terminal" evidence="8">
    <location>
        <begin position="5"/>
        <end position="75"/>
    </location>
</feature>
<dbReference type="InterPro" id="IPR029072">
    <property type="entry name" value="YebC-like"/>
</dbReference>
<proteinExistence type="inferred from homology"/>
<evidence type="ECO:0000313" key="9">
    <source>
        <dbReference type="EMBL" id="APG25259.1"/>
    </source>
</evidence>
<dbReference type="EMBL" id="CP015518">
    <property type="protein sequence ID" value="APG25259.1"/>
    <property type="molecule type" value="Genomic_DNA"/>
</dbReference>
<evidence type="ECO:0000256" key="6">
    <source>
        <dbReference type="HAMAP-Rule" id="MF_00693"/>
    </source>
</evidence>
<comment type="subcellular location">
    <subcellularLocation>
        <location evidence="6">Cytoplasm</location>
    </subcellularLocation>
</comment>
<dbReference type="FunFam" id="1.10.10.200:FF:000001">
    <property type="entry name" value="Probable transcriptional regulatory protein YebC"/>
    <property type="match status" value="1"/>
</dbReference>
<dbReference type="NCBIfam" id="NF001030">
    <property type="entry name" value="PRK00110.1"/>
    <property type="match status" value="1"/>
</dbReference>
<protein>
    <recommendedName>
        <fullName evidence="6">Probable transcriptional regulatory protein A7E75_09725</fullName>
    </recommendedName>
</protein>
<dbReference type="GO" id="GO:0006355">
    <property type="term" value="P:regulation of DNA-templated transcription"/>
    <property type="evidence" value="ECO:0007669"/>
    <property type="project" value="UniProtKB-UniRule"/>
</dbReference>
<accession>A0A1L3GH88</accession>
<dbReference type="GO" id="GO:0003677">
    <property type="term" value="F:DNA binding"/>
    <property type="evidence" value="ECO:0007669"/>
    <property type="project" value="UniProtKB-UniRule"/>
</dbReference>
<organism evidence="9 10">
    <name type="scientific">Syntrophotalea acetylenica</name>
    <name type="common">Pelobacter acetylenicus</name>
    <dbReference type="NCBI Taxonomy" id="29542"/>
    <lineage>
        <taxon>Bacteria</taxon>
        <taxon>Pseudomonadati</taxon>
        <taxon>Thermodesulfobacteriota</taxon>
        <taxon>Desulfuromonadia</taxon>
        <taxon>Desulfuromonadales</taxon>
        <taxon>Syntrophotaleaceae</taxon>
        <taxon>Syntrophotalea</taxon>
    </lineage>
</organism>
<dbReference type="Gene3D" id="1.10.10.200">
    <property type="match status" value="1"/>
</dbReference>
<dbReference type="GO" id="GO:0005829">
    <property type="term" value="C:cytosol"/>
    <property type="evidence" value="ECO:0007669"/>
    <property type="project" value="TreeGrafter"/>
</dbReference>
<dbReference type="Gene3D" id="3.30.70.980">
    <property type="match status" value="2"/>
</dbReference>
<evidence type="ECO:0000256" key="2">
    <source>
        <dbReference type="ARBA" id="ARBA00022490"/>
    </source>
</evidence>
<evidence type="ECO:0000256" key="1">
    <source>
        <dbReference type="ARBA" id="ARBA00008724"/>
    </source>
</evidence>
<dbReference type="KEGG" id="pace:A6070_03725"/>
<keyword evidence="3 6" id="KW-0805">Transcription regulation</keyword>
<dbReference type="PANTHER" id="PTHR12532:SF6">
    <property type="entry name" value="TRANSCRIPTIONAL REGULATORY PROTEIN YEBC-RELATED"/>
    <property type="match status" value="1"/>
</dbReference>
<name>A0A1L3GH88_SYNAC</name>
<dbReference type="SUPFAM" id="SSF75625">
    <property type="entry name" value="YebC-like"/>
    <property type="match status" value="1"/>
</dbReference>
<dbReference type="InterPro" id="IPR048300">
    <property type="entry name" value="TACO1_YebC-like_2nd/3rd_dom"/>
</dbReference>
<dbReference type="FunFam" id="3.30.70.980:FF:000002">
    <property type="entry name" value="Probable transcriptional regulatory protein YebC"/>
    <property type="match status" value="1"/>
</dbReference>
<dbReference type="AlphaFoldDB" id="A0A1L3GH88"/>
<dbReference type="InterPro" id="IPR017856">
    <property type="entry name" value="Integrase-like_N"/>
</dbReference>
<evidence type="ECO:0000256" key="3">
    <source>
        <dbReference type="ARBA" id="ARBA00023015"/>
    </source>
</evidence>
<dbReference type="InterPro" id="IPR002876">
    <property type="entry name" value="Transcrip_reg_TACO1-like"/>
</dbReference>
<reference evidence="9 10" key="1">
    <citation type="journal article" date="2017" name="Genome Announc.">
        <title>Complete Genome Sequences of Two Acetylene-Fermenting Pelobacter acetylenicus Strains.</title>
        <authorList>
            <person name="Sutton J.M."/>
            <person name="Baesman S.M."/>
            <person name="Fierst J.L."/>
            <person name="Poret-Peterson A.T."/>
            <person name="Oremland R.S."/>
            <person name="Dunlap D.S."/>
            <person name="Akob D.M."/>
        </authorList>
    </citation>
    <scope>NUCLEOTIDE SEQUENCE [LARGE SCALE GENOMIC DNA]</scope>
    <source>
        <strain evidence="9 10">DSM 3247</strain>
    </source>
</reference>
<evidence type="ECO:0000256" key="4">
    <source>
        <dbReference type="ARBA" id="ARBA00023125"/>
    </source>
</evidence>
<comment type="similarity">
    <text evidence="1 6">Belongs to the TACO1 family.</text>
</comment>
<dbReference type="OrthoDB" id="9781053at2"/>
<keyword evidence="5 6" id="KW-0804">Transcription</keyword>
<keyword evidence="4 6" id="KW-0238">DNA-binding</keyword>
<evidence type="ECO:0000259" key="8">
    <source>
        <dbReference type="Pfam" id="PF20772"/>
    </source>
</evidence>
<evidence type="ECO:0000313" key="10">
    <source>
        <dbReference type="Proteomes" id="UP000182264"/>
    </source>
</evidence>
<evidence type="ECO:0000256" key="5">
    <source>
        <dbReference type="ARBA" id="ARBA00023163"/>
    </source>
</evidence>
<dbReference type="RefSeq" id="WP_072287109.1">
    <property type="nucleotide sequence ID" value="NZ_CP015455.1"/>
</dbReference>
<dbReference type="HAMAP" id="MF_00693">
    <property type="entry name" value="Transcrip_reg_TACO1"/>
    <property type="match status" value="1"/>
</dbReference>
<dbReference type="InterPro" id="IPR026564">
    <property type="entry name" value="Transcrip_reg_TACO1-like_dom3"/>
</dbReference>
<keyword evidence="10" id="KW-1185">Reference proteome</keyword>
<gene>
    <name evidence="9" type="ORF">A7E75_09725</name>
</gene>
<dbReference type="STRING" id="29542.A6070_03725"/>
<dbReference type="PANTHER" id="PTHR12532">
    <property type="entry name" value="TRANSLATIONAL ACTIVATOR OF CYTOCHROME C OXIDASE 1"/>
    <property type="match status" value="1"/>
</dbReference>
<feature type="domain" description="TACO1/YebC-like second and third" evidence="7">
    <location>
        <begin position="82"/>
        <end position="236"/>
    </location>
</feature>
<sequence>MAGHSKWANIKHRKGAQDAKRGKIFTKLIKEITVAAKIGGGDLEANARLRTAVDKAKGSNMPKDTIERAIKKGCGDLDGVNYEEGTFEGYGPGGVAVIVEFMTDNRTRTVADVRHIFNKHNGSLGVNGSVAFLFDRKGLISFDTEQDFDALFETALEAGAEDVKDEGDAYEIITDPADFMEVRDALAAKGLQWQTAEVTMIPQTMVGLEGKQAEQMLKMMDKLEDNDDVQNVYANFDISDEEIARIME</sequence>
<keyword evidence="2 6" id="KW-0963">Cytoplasm</keyword>
<dbReference type="Pfam" id="PF01709">
    <property type="entry name" value="Transcrip_reg"/>
    <property type="match status" value="1"/>
</dbReference>
<dbReference type="NCBIfam" id="NF009044">
    <property type="entry name" value="PRK12378.1"/>
    <property type="match status" value="1"/>
</dbReference>
<dbReference type="InterPro" id="IPR049083">
    <property type="entry name" value="TACO1_YebC_N"/>
</dbReference>
<dbReference type="Pfam" id="PF20772">
    <property type="entry name" value="TACO1_YebC_N"/>
    <property type="match status" value="1"/>
</dbReference>